<name>A0A7I7QV07_9MYCO</name>
<dbReference type="EMBL" id="AP022588">
    <property type="protein sequence ID" value="BBY30112.1"/>
    <property type="molecule type" value="Genomic_DNA"/>
</dbReference>
<dbReference type="Pfam" id="PF07336">
    <property type="entry name" value="ABATE"/>
    <property type="match status" value="1"/>
</dbReference>
<dbReference type="PANTHER" id="PTHR35525">
    <property type="entry name" value="BLL6575 PROTEIN"/>
    <property type="match status" value="1"/>
</dbReference>
<dbReference type="SUPFAM" id="SSF160904">
    <property type="entry name" value="Jann2411-like"/>
    <property type="match status" value="1"/>
</dbReference>
<keyword evidence="3" id="KW-1185">Reference proteome</keyword>
<dbReference type="InterPro" id="IPR023286">
    <property type="entry name" value="ABATE_dom_sf"/>
</dbReference>
<dbReference type="Gene3D" id="1.10.3300.10">
    <property type="entry name" value="Jann2411-like domain"/>
    <property type="match status" value="1"/>
</dbReference>
<accession>A0A7I7QV07</accession>
<gene>
    <name evidence="2" type="ORF">MSEDJ_42080</name>
</gene>
<dbReference type="PANTHER" id="PTHR35525:SF3">
    <property type="entry name" value="BLL6575 PROTEIN"/>
    <property type="match status" value="1"/>
</dbReference>
<dbReference type="KEGG" id="msei:MSEDJ_42080"/>
<protein>
    <recommendedName>
        <fullName evidence="1">Zinc finger CGNR domain-containing protein</fullName>
    </recommendedName>
</protein>
<dbReference type="RefSeq" id="WP_163799374.1">
    <property type="nucleotide sequence ID" value="NZ_AP022588.1"/>
</dbReference>
<sequence length="187" mass="20127">MTVDDDEAKPAPGRLRLVQALINSVDRESGRDRLSTVDSATPWLTDTGLLTTGATLDADHLALVVGVREALHALVMGGSANHDAAVLRPLRDVARTARLRADLDPTGTVTVAPAGESVADRLAGLLAVVADAQRDGTWGHLKACANEDCRWVFYDRSRNHGGTWCDMSTCGNKVKNREFRARRRAGT</sequence>
<dbReference type="Pfam" id="PF11706">
    <property type="entry name" value="zf-CGNR"/>
    <property type="match status" value="1"/>
</dbReference>
<proteinExistence type="predicted"/>
<dbReference type="InterPro" id="IPR021005">
    <property type="entry name" value="Znf_CGNR"/>
</dbReference>
<feature type="domain" description="Zinc finger CGNR" evidence="1">
    <location>
        <begin position="141"/>
        <end position="183"/>
    </location>
</feature>
<dbReference type="AlphaFoldDB" id="A0A7I7QV07"/>
<reference evidence="2 3" key="1">
    <citation type="journal article" date="2019" name="Emerg. Microbes Infect.">
        <title>Comprehensive subspecies identification of 175 nontuberculous mycobacteria species based on 7547 genomic profiles.</title>
        <authorList>
            <person name="Matsumoto Y."/>
            <person name="Kinjo T."/>
            <person name="Motooka D."/>
            <person name="Nabeya D."/>
            <person name="Jung N."/>
            <person name="Uechi K."/>
            <person name="Horii T."/>
            <person name="Iida T."/>
            <person name="Fujita J."/>
            <person name="Nakamura S."/>
        </authorList>
    </citation>
    <scope>NUCLEOTIDE SEQUENCE [LARGE SCALE GENOMIC DNA]</scope>
    <source>
        <strain evidence="2 3">JCM 17899</strain>
    </source>
</reference>
<dbReference type="Proteomes" id="UP000467193">
    <property type="component" value="Chromosome"/>
</dbReference>
<evidence type="ECO:0000313" key="3">
    <source>
        <dbReference type="Proteomes" id="UP000467193"/>
    </source>
</evidence>
<evidence type="ECO:0000259" key="1">
    <source>
        <dbReference type="Pfam" id="PF11706"/>
    </source>
</evidence>
<organism evidence="2 3">
    <name type="scientific">Mycolicibacterium sediminis</name>
    <dbReference type="NCBI Taxonomy" id="1286180"/>
    <lineage>
        <taxon>Bacteria</taxon>
        <taxon>Bacillati</taxon>
        <taxon>Actinomycetota</taxon>
        <taxon>Actinomycetes</taxon>
        <taxon>Mycobacteriales</taxon>
        <taxon>Mycobacteriaceae</taxon>
        <taxon>Mycolicibacterium</taxon>
    </lineage>
</organism>
<evidence type="ECO:0000313" key="2">
    <source>
        <dbReference type="EMBL" id="BBY30112.1"/>
    </source>
</evidence>
<dbReference type="InterPro" id="IPR010852">
    <property type="entry name" value="ABATE"/>
</dbReference>